<dbReference type="CDD" id="cd00063">
    <property type="entry name" value="FN3"/>
    <property type="match status" value="1"/>
</dbReference>
<evidence type="ECO:0000313" key="2">
    <source>
        <dbReference type="EMBL" id="BCZ49427.1"/>
    </source>
</evidence>
<evidence type="ECO:0000313" key="3">
    <source>
        <dbReference type="Proteomes" id="UP000824633"/>
    </source>
</evidence>
<sequence>MSLIFWGKYNIATTNYKYTNVDSSVIKYEYAPRYDNDNREITNDPTSNNYTWIKAGNLRDYIGSYVFSGGWWQIGPERHIRSNDRDTFILYQATVMTGNVKNKGSYISDVSGLPNTYPDNGVSGSYWYVKLADAAPTAPTGVICDSKAFAKKSITVSWTASSDINLDAITYYIDYYNGTSWINVGNTKSCNYDYILPDISIKNAKFRVRANDGQLDSVYTESNVFEIVRIQISMNIDSQIRRFSNGYVKIDGTLKNMSNVYIKVNDTLKEI</sequence>
<dbReference type="InterPro" id="IPR013783">
    <property type="entry name" value="Ig-like_fold"/>
</dbReference>
<dbReference type="RefSeq" id="WP_224035609.1">
    <property type="nucleotide sequence ID" value="NZ_AP024849.1"/>
</dbReference>
<reference evidence="3" key="1">
    <citation type="submission" date="2021-07" db="EMBL/GenBank/DDBJ databases">
        <title>Complete genome sequencing of a Clostridium isolate.</title>
        <authorList>
            <person name="Ueki A."/>
            <person name="Tonouchi A."/>
        </authorList>
    </citation>
    <scope>NUCLEOTIDE SEQUENCE [LARGE SCALE GENOMIC DNA]</scope>
    <source>
        <strain evidence="3">C5S11</strain>
    </source>
</reference>
<name>A0ABN6J8E8_9CLOT</name>
<organism evidence="2 3">
    <name type="scientific">Clostridium gelidum</name>
    <dbReference type="NCBI Taxonomy" id="704125"/>
    <lineage>
        <taxon>Bacteria</taxon>
        <taxon>Bacillati</taxon>
        <taxon>Bacillota</taxon>
        <taxon>Clostridia</taxon>
        <taxon>Eubacteriales</taxon>
        <taxon>Clostridiaceae</taxon>
        <taxon>Clostridium</taxon>
    </lineage>
</organism>
<evidence type="ECO:0000259" key="1">
    <source>
        <dbReference type="PROSITE" id="PS50853"/>
    </source>
</evidence>
<gene>
    <name evidence="2" type="ORF">psyc5s11_54940</name>
</gene>
<accession>A0ABN6J8E8</accession>
<dbReference type="Proteomes" id="UP000824633">
    <property type="component" value="Chromosome"/>
</dbReference>
<protein>
    <recommendedName>
        <fullName evidence="1">Fibronectin type-III domain-containing protein</fullName>
    </recommendedName>
</protein>
<feature type="domain" description="Fibronectin type-III" evidence="1">
    <location>
        <begin position="135"/>
        <end position="230"/>
    </location>
</feature>
<dbReference type="InterPro" id="IPR003961">
    <property type="entry name" value="FN3_dom"/>
</dbReference>
<dbReference type="EMBL" id="AP024849">
    <property type="protein sequence ID" value="BCZ49427.1"/>
    <property type="molecule type" value="Genomic_DNA"/>
</dbReference>
<proteinExistence type="predicted"/>
<dbReference type="PROSITE" id="PS50853">
    <property type="entry name" value="FN3"/>
    <property type="match status" value="1"/>
</dbReference>
<dbReference type="SUPFAM" id="SSF49265">
    <property type="entry name" value="Fibronectin type III"/>
    <property type="match status" value="1"/>
</dbReference>
<dbReference type="Gene3D" id="2.60.40.10">
    <property type="entry name" value="Immunoglobulins"/>
    <property type="match status" value="1"/>
</dbReference>
<keyword evidence="3" id="KW-1185">Reference proteome</keyword>
<dbReference type="InterPro" id="IPR036116">
    <property type="entry name" value="FN3_sf"/>
</dbReference>